<dbReference type="AlphaFoldDB" id="R4JBK7"/>
<evidence type="ECO:0000256" key="1">
    <source>
        <dbReference type="SAM" id="SignalP"/>
    </source>
</evidence>
<organism evidence="3">
    <name type="scientific">uncultured bacterium BAC25G1</name>
    <dbReference type="NCBI Taxonomy" id="1329523"/>
    <lineage>
        <taxon>Bacteria</taxon>
        <taxon>environmental samples</taxon>
    </lineage>
</organism>
<evidence type="ECO:0000259" key="2">
    <source>
        <dbReference type="Pfam" id="PF17127"/>
    </source>
</evidence>
<reference evidence="3" key="1">
    <citation type="journal article" date="2013" name="Appl. Environ. Microbiol.">
        <title>Functional screening of a metagenomic library reveals operons responsible for enhanced intestinal colonization by gut commensal microbes.</title>
        <authorList>
            <person name="Yoon M.Y."/>
            <person name="Lee K.M."/>
            <person name="Yoon Y."/>
            <person name="Go J."/>
            <person name="Park Y."/>
            <person name="Cho Y.J."/>
            <person name="Tannock G.W."/>
            <person name="Yoon S.S."/>
        </authorList>
    </citation>
    <scope>NUCLEOTIDE SEQUENCE</scope>
</reference>
<accession>R4JBK7</accession>
<evidence type="ECO:0000313" key="3">
    <source>
        <dbReference type="EMBL" id="AGK84813.1"/>
    </source>
</evidence>
<gene>
    <name evidence="3" type="ORF">metaSSY_00590</name>
</gene>
<name>R4JBK7_9BACT</name>
<feature type="domain" description="DUF5106" evidence="2">
    <location>
        <begin position="34"/>
        <end position="165"/>
    </location>
</feature>
<proteinExistence type="predicted"/>
<feature type="chain" id="PRO_5004374198" description="DUF5106 domain-containing protein" evidence="1">
    <location>
        <begin position="24"/>
        <end position="303"/>
    </location>
</feature>
<dbReference type="Gene3D" id="3.40.30.10">
    <property type="entry name" value="Glutaredoxin"/>
    <property type="match status" value="1"/>
</dbReference>
<dbReference type="SUPFAM" id="SSF52833">
    <property type="entry name" value="Thioredoxin-like"/>
    <property type="match status" value="1"/>
</dbReference>
<dbReference type="InterPro" id="IPR033395">
    <property type="entry name" value="DUF5106"/>
</dbReference>
<dbReference type="EMBL" id="KC595277">
    <property type="protein sequence ID" value="AGK84813.1"/>
    <property type="molecule type" value="Genomic_DNA"/>
</dbReference>
<keyword evidence="1" id="KW-0732">Signal</keyword>
<dbReference type="Pfam" id="PF17127">
    <property type="entry name" value="DUF5106"/>
    <property type="match status" value="1"/>
</dbReference>
<dbReference type="InterPro" id="IPR036249">
    <property type="entry name" value="Thioredoxin-like_sf"/>
</dbReference>
<sequence length="303" mass="34504">MNLIKKLTAIISICAAIASPACASAQEIIEIDPLFQYPSAPEELSSIQDKSNYLVNHFWEPMDFKDKKAVDQNALNDAFKVYCVPMRWADKERALVSVDKLIEKISKNPTLLIQFTKAAEENLYSPRADVWIDEVYLRFLNAIVKNKKIPSSRKQHYQAQLTTLQNTLVGNEAPEFKFVDADGKEQTYFPMSTVTMIIFGDPSMTDWRIARLRMETNIDLTQAVDKGKVNIMYIVPKDVENWENEVSNYPKSWIIGKATDAGKIFDLRAVPSIYVIGSDKKILMKNVTPDAAIQEMLNRIDKQ</sequence>
<feature type="signal peptide" evidence="1">
    <location>
        <begin position="1"/>
        <end position="23"/>
    </location>
</feature>
<protein>
    <recommendedName>
        <fullName evidence="2">DUF5106 domain-containing protein</fullName>
    </recommendedName>
</protein>